<gene>
    <name evidence="1" type="ORF">M9Y10_042942</name>
</gene>
<protein>
    <submittedName>
        <fullName evidence="1">Uncharacterized protein</fullName>
    </submittedName>
</protein>
<reference evidence="1 2" key="1">
    <citation type="submission" date="2024-04" db="EMBL/GenBank/DDBJ databases">
        <title>Tritrichomonas musculus Genome.</title>
        <authorList>
            <person name="Alves-Ferreira E."/>
            <person name="Grigg M."/>
            <person name="Lorenzi H."/>
            <person name="Galac M."/>
        </authorList>
    </citation>
    <scope>NUCLEOTIDE SEQUENCE [LARGE SCALE GENOMIC DNA]</scope>
    <source>
        <strain evidence="1 2">EAF2021</strain>
    </source>
</reference>
<proteinExistence type="predicted"/>
<dbReference type="EMBL" id="JAPFFF010000008">
    <property type="protein sequence ID" value="KAK8883843.1"/>
    <property type="molecule type" value="Genomic_DNA"/>
</dbReference>
<accession>A0ABR2JYY5</accession>
<keyword evidence="2" id="KW-1185">Reference proteome</keyword>
<comment type="caution">
    <text evidence="1">The sequence shown here is derived from an EMBL/GenBank/DDBJ whole genome shotgun (WGS) entry which is preliminary data.</text>
</comment>
<name>A0ABR2JYY5_9EUKA</name>
<sequence>MSHSRKFEEQLILSFSKAAIGTEIHIEWNDSYETVPCSLPLFLPRVVRHFVVCCNLEKQPAKTAKISHFDPI</sequence>
<organism evidence="1 2">
    <name type="scientific">Tritrichomonas musculus</name>
    <dbReference type="NCBI Taxonomy" id="1915356"/>
    <lineage>
        <taxon>Eukaryota</taxon>
        <taxon>Metamonada</taxon>
        <taxon>Parabasalia</taxon>
        <taxon>Tritrichomonadida</taxon>
        <taxon>Tritrichomonadidae</taxon>
        <taxon>Tritrichomonas</taxon>
    </lineage>
</organism>
<evidence type="ECO:0000313" key="1">
    <source>
        <dbReference type="EMBL" id="KAK8883843.1"/>
    </source>
</evidence>
<evidence type="ECO:0000313" key="2">
    <source>
        <dbReference type="Proteomes" id="UP001470230"/>
    </source>
</evidence>
<dbReference type="Proteomes" id="UP001470230">
    <property type="component" value="Unassembled WGS sequence"/>
</dbReference>